<reference evidence="3" key="1">
    <citation type="submission" date="2021-12" db="EMBL/GenBank/DDBJ databases">
        <authorList>
            <person name="King R."/>
        </authorList>
    </citation>
    <scope>NUCLEOTIDE SEQUENCE</scope>
</reference>
<dbReference type="PANTHER" id="PTHR12876">
    <property type="entry name" value="N4BP1-RELATED"/>
    <property type="match status" value="1"/>
</dbReference>
<dbReference type="PANTHER" id="PTHR12876:SF35">
    <property type="entry name" value="LD08718P-RELATED"/>
    <property type="match status" value="1"/>
</dbReference>
<protein>
    <recommendedName>
        <fullName evidence="2">RNase NYN domain-containing protein</fullName>
    </recommendedName>
</protein>
<dbReference type="Pfam" id="PF11977">
    <property type="entry name" value="RNase_Zc3h12a"/>
    <property type="match status" value="1"/>
</dbReference>
<dbReference type="FunFam" id="3.40.50.11980:FF:000001">
    <property type="entry name" value="ZC3H12A isoform 1"/>
    <property type="match status" value="1"/>
</dbReference>
<gene>
    <name evidence="3" type="ORF">MELIAE_LOCUS3989</name>
</gene>
<dbReference type="Proteomes" id="UP001154078">
    <property type="component" value="Chromosome 2"/>
</dbReference>
<dbReference type="GO" id="GO:0005634">
    <property type="term" value="C:nucleus"/>
    <property type="evidence" value="ECO:0007669"/>
    <property type="project" value="TreeGrafter"/>
</dbReference>
<name>A0A9P0AYS4_BRAAE</name>
<accession>A0A9P0AYS4</accession>
<evidence type="ECO:0000259" key="2">
    <source>
        <dbReference type="Pfam" id="PF11977"/>
    </source>
</evidence>
<sequence>MSKENDEKSEVKEETPPEQHKTDEKNIEVLHRNSKKLREDSDESDVIVINTGKRKRGKKSETSVRVKRRKTIKIIINSDDDDDDNIIDLTKLDQKSSCETNIYDPSPITQKKKKGSLRPIFIDGSNVAFAHGKNKFFSVRGLQICIDYFRRRGHKVKAFVPNFRARRKHCSDSRWLQKLERKNLVVFTPSLTIKNESKVPYDDWYVVQMAAKQDGIIVSRDNFQDIARIEPKLRFFVEERRLVPTFVDDTIIFPMDPLGNRDYNLDEFLRY</sequence>
<dbReference type="OrthoDB" id="392925at2759"/>
<keyword evidence="4" id="KW-1185">Reference proteome</keyword>
<evidence type="ECO:0000256" key="1">
    <source>
        <dbReference type="SAM" id="MobiDB-lite"/>
    </source>
</evidence>
<proteinExistence type="predicted"/>
<feature type="region of interest" description="Disordered" evidence="1">
    <location>
        <begin position="1"/>
        <end position="64"/>
    </location>
</feature>
<dbReference type="GO" id="GO:0003729">
    <property type="term" value="F:mRNA binding"/>
    <property type="evidence" value="ECO:0007669"/>
    <property type="project" value="TreeGrafter"/>
</dbReference>
<dbReference type="CDD" id="cd18719">
    <property type="entry name" value="PIN_Zc3h12a-N4BP1-like"/>
    <property type="match status" value="1"/>
</dbReference>
<evidence type="ECO:0000313" key="3">
    <source>
        <dbReference type="EMBL" id="CAH0551355.1"/>
    </source>
</evidence>
<organism evidence="3 4">
    <name type="scientific">Brassicogethes aeneus</name>
    <name type="common">Rape pollen beetle</name>
    <name type="synonym">Meligethes aeneus</name>
    <dbReference type="NCBI Taxonomy" id="1431903"/>
    <lineage>
        <taxon>Eukaryota</taxon>
        <taxon>Metazoa</taxon>
        <taxon>Ecdysozoa</taxon>
        <taxon>Arthropoda</taxon>
        <taxon>Hexapoda</taxon>
        <taxon>Insecta</taxon>
        <taxon>Pterygota</taxon>
        <taxon>Neoptera</taxon>
        <taxon>Endopterygota</taxon>
        <taxon>Coleoptera</taxon>
        <taxon>Polyphaga</taxon>
        <taxon>Cucujiformia</taxon>
        <taxon>Nitidulidae</taxon>
        <taxon>Meligethinae</taxon>
        <taxon>Brassicogethes</taxon>
    </lineage>
</organism>
<dbReference type="InterPro" id="IPR051101">
    <property type="entry name" value="ZC3H12/N4BP1_RNase_Reg"/>
</dbReference>
<feature type="compositionally biased region" description="Basic and acidic residues" evidence="1">
    <location>
        <begin position="1"/>
        <end position="39"/>
    </location>
</feature>
<dbReference type="GO" id="GO:0036464">
    <property type="term" value="C:cytoplasmic ribonucleoprotein granule"/>
    <property type="evidence" value="ECO:0007669"/>
    <property type="project" value="TreeGrafter"/>
</dbReference>
<dbReference type="EMBL" id="OV121133">
    <property type="protein sequence ID" value="CAH0551355.1"/>
    <property type="molecule type" value="Genomic_DNA"/>
</dbReference>
<evidence type="ECO:0000313" key="4">
    <source>
        <dbReference type="Proteomes" id="UP001154078"/>
    </source>
</evidence>
<dbReference type="GO" id="GO:0004521">
    <property type="term" value="F:RNA endonuclease activity"/>
    <property type="evidence" value="ECO:0007669"/>
    <property type="project" value="TreeGrafter"/>
</dbReference>
<dbReference type="Gene3D" id="3.40.50.11980">
    <property type="match status" value="1"/>
</dbReference>
<dbReference type="AlphaFoldDB" id="A0A9P0AYS4"/>
<feature type="domain" description="RNase NYN" evidence="2">
    <location>
        <begin position="117"/>
        <end position="266"/>
    </location>
</feature>
<dbReference type="InterPro" id="IPR021869">
    <property type="entry name" value="RNase_Zc3h12_NYN"/>
</dbReference>